<dbReference type="InterPro" id="IPR048011">
    <property type="entry name" value="NTP-PPase_MazG-like_C"/>
</dbReference>
<dbReference type="PANTHER" id="PTHR30522">
    <property type="entry name" value="NUCLEOSIDE TRIPHOSPHATE PYROPHOSPHOHYDROLASE"/>
    <property type="match status" value="1"/>
</dbReference>
<dbReference type="Pfam" id="PF03819">
    <property type="entry name" value="MazG"/>
    <property type="match status" value="2"/>
</dbReference>
<dbReference type="SUPFAM" id="SSF101386">
    <property type="entry name" value="all-alpha NTP pyrophosphatases"/>
    <property type="match status" value="2"/>
</dbReference>
<dbReference type="AlphaFoldDB" id="A0A7R6PSA7"/>
<dbReference type="GO" id="GO:0006950">
    <property type="term" value="P:response to stress"/>
    <property type="evidence" value="ECO:0007669"/>
    <property type="project" value="UniProtKB-ARBA"/>
</dbReference>
<reference evidence="2 3" key="1">
    <citation type="journal article" date="2012" name="Extremophiles">
        <title>Thermotomaculum hydrothermale gen. nov., sp. nov., a novel heterotrophic thermophile within the phylum Acidobacteria from a deep-sea hydrothermal vent chimney in the Southern Okinawa Trough.</title>
        <authorList>
            <person name="Izumi H."/>
            <person name="Nunoura T."/>
            <person name="Miyazaki M."/>
            <person name="Mino S."/>
            <person name="Toki T."/>
            <person name="Takai K."/>
            <person name="Sako Y."/>
            <person name="Sawabe T."/>
            <person name="Nakagawa S."/>
        </authorList>
    </citation>
    <scope>NUCLEOTIDE SEQUENCE [LARGE SCALE GENOMIC DNA]</scope>
    <source>
        <strain evidence="2 3">AC55</strain>
    </source>
</reference>
<dbReference type="PANTHER" id="PTHR30522:SF0">
    <property type="entry name" value="NUCLEOSIDE TRIPHOSPHATE PYROPHOSPHOHYDROLASE"/>
    <property type="match status" value="1"/>
</dbReference>
<evidence type="ECO:0000313" key="3">
    <source>
        <dbReference type="Proteomes" id="UP000595564"/>
    </source>
</evidence>
<protein>
    <submittedName>
        <fullName evidence="2">Tetrapyrrole methylase family protein / MazG family protein</fullName>
    </submittedName>
</protein>
<dbReference type="GO" id="GO:0046061">
    <property type="term" value="P:dATP catabolic process"/>
    <property type="evidence" value="ECO:0007669"/>
    <property type="project" value="TreeGrafter"/>
</dbReference>
<dbReference type="GO" id="GO:0047429">
    <property type="term" value="F:nucleoside triphosphate diphosphatase activity"/>
    <property type="evidence" value="ECO:0007669"/>
    <property type="project" value="InterPro"/>
</dbReference>
<dbReference type="CDD" id="cd11528">
    <property type="entry name" value="NTP-PPase_MazG_Nterm"/>
    <property type="match status" value="1"/>
</dbReference>
<dbReference type="GO" id="GO:0046081">
    <property type="term" value="P:dUTP catabolic process"/>
    <property type="evidence" value="ECO:0007669"/>
    <property type="project" value="TreeGrafter"/>
</dbReference>
<dbReference type="FunFam" id="1.10.287.1080:FF:000001">
    <property type="entry name" value="Nucleoside triphosphate pyrophosphohydrolase"/>
    <property type="match status" value="1"/>
</dbReference>
<feature type="domain" description="NTP pyrophosphohydrolase MazG-like" evidence="1">
    <location>
        <begin position="26"/>
        <end position="99"/>
    </location>
</feature>
<dbReference type="Proteomes" id="UP000595564">
    <property type="component" value="Chromosome"/>
</dbReference>
<proteinExistence type="predicted"/>
<dbReference type="Gene3D" id="1.10.287.1080">
    <property type="entry name" value="MazG-like"/>
    <property type="match status" value="2"/>
</dbReference>
<keyword evidence="2" id="KW-0489">Methyltransferase</keyword>
<dbReference type="InterPro" id="IPR011551">
    <property type="entry name" value="NTP_PyrPHydrolase_MazG"/>
</dbReference>
<dbReference type="EMBL" id="AP017470">
    <property type="protein sequence ID" value="BBB31707.1"/>
    <property type="molecule type" value="Genomic_DNA"/>
</dbReference>
<dbReference type="GO" id="GO:0032259">
    <property type="term" value="P:methylation"/>
    <property type="evidence" value="ECO:0007669"/>
    <property type="project" value="UniProtKB-KW"/>
</dbReference>
<dbReference type="NCBIfam" id="NF007113">
    <property type="entry name" value="PRK09562.1"/>
    <property type="match status" value="1"/>
</dbReference>
<accession>A0A7R6PSA7</accession>
<dbReference type="GO" id="GO:0008168">
    <property type="term" value="F:methyltransferase activity"/>
    <property type="evidence" value="ECO:0007669"/>
    <property type="project" value="UniProtKB-KW"/>
</dbReference>
<dbReference type="KEGG" id="thyd:TTHT_0057"/>
<name>A0A7R6PSA7_9BACT</name>
<gene>
    <name evidence="2" type="primary">yabN</name>
    <name evidence="2" type="ORF">TTHT_0057</name>
</gene>
<keyword evidence="3" id="KW-1185">Reference proteome</keyword>
<organism evidence="2 3">
    <name type="scientific">Thermotomaculum hydrothermale</name>
    <dbReference type="NCBI Taxonomy" id="981385"/>
    <lineage>
        <taxon>Bacteria</taxon>
        <taxon>Pseudomonadati</taxon>
        <taxon>Acidobacteriota</taxon>
        <taxon>Holophagae</taxon>
        <taxon>Thermotomaculales</taxon>
        <taxon>Thermotomaculaceae</taxon>
        <taxon>Thermotomaculum</taxon>
    </lineage>
</organism>
<dbReference type="NCBIfam" id="TIGR00444">
    <property type="entry name" value="mazG"/>
    <property type="match status" value="1"/>
</dbReference>
<keyword evidence="2" id="KW-0808">Transferase</keyword>
<feature type="domain" description="NTP pyrophosphohydrolase MazG-like" evidence="1">
    <location>
        <begin position="160"/>
        <end position="226"/>
    </location>
</feature>
<dbReference type="GO" id="GO:0046047">
    <property type="term" value="P:TTP catabolic process"/>
    <property type="evidence" value="ECO:0007669"/>
    <property type="project" value="TreeGrafter"/>
</dbReference>
<dbReference type="InterPro" id="IPR048015">
    <property type="entry name" value="NTP-PPase_MazG-like_N"/>
</dbReference>
<dbReference type="CDD" id="cd11529">
    <property type="entry name" value="NTP-PPase_MazG_Cterm"/>
    <property type="match status" value="1"/>
</dbReference>
<dbReference type="InterPro" id="IPR004518">
    <property type="entry name" value="MazG-like_dom"/>
</dbReference>
<dbReference type="GO" id="GO:0006203">
    <property type="term" value="P:dGTP catabolic process"/>
    <property type="evidence" value="ECO:0007669"/>
    <property type="project" value="TreeGrafter"/>
</dbReference>
<sequence>MKEFDRLVEIMAKLRSENGCPWDRKQTLETLKSFLIEEAYETVDAIDEKDYSKLKEELGDLLLQIVFQSRITEECGKFNIEDVIKTINEKMIRRHPHVFGNDKVNSTEEVLENWEKIKAKEREKKKEKGFLSGIAKNLPALQVAFQIGVKTSRIGFDWKTPDEVIEKFKEEWKEFEKARESGDRKKIKEEIGDILFTIAQISRKYEIDPEDALRETNKKFMKRFNHIEKNTDIYNSSLEEMEKLWQEAKEKE</sequence>
<evidence type="ECO:0000259" key="1">
    <source>
        <dbReference type="Pfam" id="PF03819"/>
    </source>
</evidence>
<evidence type="ECO:0000313" key="2">
    <source>
        <dbReference type="EMBL" id="BBB31707.1"/>
    </source>
</evidence>
<dbReference type="RefSeq" id="WP_201328038.1">
    <property type="nucleotide sequence ID" value="NZ_AP017470.1"/>
</dbReference>
<dbReference type="GO" id="GO:0046076">
    <property type="term" value="P:dTTP catabolic process"/>
    <property type="evidence" value="ECO:0007669"/>
    <property type="project" value="TreeGrafter"/>
</dbReference>
<dbReference type="GO" id="GO:0046052">
    <property type="term" value="P:UTP catabolic process"/>
    <property type="evidence" value="ECO:0007669"/>
    <property type="project" value="TreeGrafter"/>
</dbReference>